<dbReference type="PROSITE" id="PS00086">
    <property type="entry name" value="CYTOCHROME_P450"/>
    <property type="match status" value="1"/>
</dbReference>
<dbReference type="InterPro" id="IPR001128">
    <property type="entry name" value="Cyt_P450"/>
</dbReference>
<evidence type="ECO:0000256" key="7">
    <source>
        <dbReference type="ARBA" id="ARBA00060589"/>
    </source>
</evidence>
<comment type="pathway">
    <text evidence="7">Steroid metabolism; ergosterol biosynthesis; ergosterol from zymosterol: step 4/5.</text>
</comment>
<keyword evidence="11 12" id="KW-0349">Heme</keyword>
<keyword evidence="5 11" id="KW-0408">Iron</keyword>
<keyword evidence="14" id="KW-1185">Reference proteome</keyword>
<evidence type="ECO:0000256" key="1">
    <source>
        <dbReference type="ARBA" id="ARBA00001971"/>
    </source>
</evidence>
<dbReference type="PRINTS" id="PR00465">
    <property type="entry name" value="EP450IV"/>
</dbReference>
<feature type="binding site" description="axial binding residue" evidence="11">
    <location>
        <position position="451"/>
    </location>
    <ligand>
        <name>heme</name>
        <dbReference type="ChEBI" id="CHEBI:30413"/>
    </ligand>
    <ligandPart>
        <name>Fe</name>
        <dbReference type="ChEBI" id="CHEBI:18248"/>
    </ligandPart>
</feature>
<dbReference type="InterPro" id="IPR017972">
    <property type="entry name" value="Cyt_P450_CS"/>
</dbReference>
<dbReference type="Gene3D" id="1.10.630.10">
    <property type="entry name" value="Cytochrome P450"/>
    <property type="match status" value="1"/>
</dbReference>
<sequence>MNNSNAKEEVIAPLKSSGVLDQAVDFISNLSWAQTFLLLIVAGLIYDQVSYIRKKGSIAGPRFKMWPVIGPFLESMNPKFTEYEAKWRSGPLSCVSVFHKFVVIASTRDLARKVLNSPAYARPCVVDVAIKLLRPSNWVFKDGKEHLEYRKALNPLFTKQAIAYYFPAMEECYHKYLEEFVASSEKYGAKEYMTEFREINCANSLRVFCGRYISDDQVKSVSDNYYKVTAALELVNFPIILPFTKPWYGKKICDMTMTIIAGCAQLSKDHVAAGGEITCVMDAWCKTMYDGKSRTFSNKEISETIFTFLFASQDATSSATTWLFQIIGDRPEVMLKIREEQLRVRGGNPNVPLTVDLVDKMEYTHMVVKEALRYRPPVSMVPYVCKTDFPITPEYTAPKGAMVIPTLHPALHDPEVYDNPEEFIPERWVAGSKARKALNNWLVFGSGPHICLGQKYVMLHLTALMGKACMLYDWKHTITPTSEVIRVFATIFPEDDCILEFRKRTPDEVLDVPSLD</sequence>
<dbReference type="AlphaFoldDB" id="A0AAV5RPN3"/>
<dbReference type="EC" id="1.14.19.41" evidence="6"/>
<proteinExistence type="inferred from homology"/>
<evidence type="ECO:0000256" key="9">
    <source>
        <dbReference type="ARBA" id="ARBA00081953"/>
    </source>
</evidence>
<dbReference type="FunFam" id="1.10.630.10:FF:000021">
    <property type="entry name" value="Cytochrome P450 61"/>
    <property type="match status" value="1"/>
</dbReference>
<evidence type="ECO:0000256" key="4">
    <source>
        <dbReference type="ARBA" id="ARBA00023002"/>
    </source>
</evidence>
<dbReference type="Proteomes" id="UP001362899">
    <property type="component" value="Unassembled WGS sequence"/>
</dbReference>
<dbReference type="SUPFAM" id="SSF48264">
    <property type="entry name" value="Cytochrome P450"/>
    <property type="match status" value="1"/>
</dbReference>
<protein>
    <recommendedName>
        <fullName evidence="8">C-22 sterol desaturase ERG5</fullName>
        <ecNumber evidence="6">1.14.19.41</ecNumber>
    </recommendedName>
    <alternativeName>
        <fullName evidence="10">Cytochrome P450 61</fullName>
    </alternativeName>
    <alternativeName>
        <fullName evidence="9">Ergosterol biosynthetic protein 5</fullName>
    </alternativeName>
</protein>
<evidence type="ECO:0000256" key="12">
    <source>
        <dbReference type="RuleBase" id="RU000461"/>
    </source>
</evidence>
<gene>
    <name evidence="13" type="ORF">DASB73_040300</name>
</gene>
<name>A0AAV5RPN3_STABA</name>
<dbReference type="GO" id="GO:0005506">
    <property type="term" value="F:iron ion binding"/>
    <property type="evidence" value="ECO:0007669"/>
    <property type="project" value="InterPro"/>
</dbReference>
<dbReference type="PRINTS" id="PR00385">
    <property type="entry name" value="P450"/>
</dbReference>
<keyword evidence="3 11" id="KW-0479">Metal-binding</keyword>
<comment type="caution">
    <text evidence="13">The sequence shown here is derived from an EMBL/GenBank/DDBJ whole genome shotgun (WGS) entry which is preliminary data.</text>
</comment>
<evidence type="ECO:0000313" key="14">
    <source>
        <dbReference type="Proteomes" id="UP001362899"/>
    </source>
</evidence>
<dbReference type="InterPro" id="IPR002403">
    <property type="entry name" value="Cyt_P450_E_grp-IV"/>
</dbReference>
<dbReference type="GO" id="GO:0020037">
    <property type="term" value="F:heme binding"/>
    <property type="evidence" value="ECO:0007669"/>
    <property type="project" value="InterPro"/>
</dbReference>
<reference evidence="13 14" key="1">
    <citation type="journal article" date="2023" name="Elife">
        <title>Identification of key yeast species and microbe-microbe interactions impacting larval growth of Drosophila in the wild.</title>
        <authorList>
            <person name="Mure A."/>
            <person name="Sugiura Y."/>
            <person name="Maeda R."/>
            <person name="Honda K."/>
            <person name="Sakurai N."/>
            <person name="Takahashi Y."/>
            <person name="Watada M."/>
            <person name="Katoh T."/>
            <person name="Gotoh A."/>
            <person name="Gotoh Y."/>
            <person name="Taniguchi I."/>
            <person name="Nakamura K."/>
            <person name="Hayashi T."/>
            <person name="Katayama T."/>
            <person name="Uemura T."/>
            <person name="Hattori Y."/>
        </authorList>
    </citation>
    <scope>NUCLEOTIDE SEQUENCE [LARGE SCALE GENOMIC DNA]</scope>
    <source>
        <strain evidence="13 14">SB-73</strain>
    </source>
</reference>
<dbReference type="Pfam" id="PF00067">
    <property type="entry name" value="p450"/>
    <property type="match status" value="1"/>
</dbReference>
<evidence type="ECO:0000256" key="11">
    <source>
        <dbReference type="PIRSR" id="PIRSR602403-1"/>
    </source>
</evidence>
<evidence type="ECO:0000256" key="3">
    <source>
        <dbReference type="ARBA" id="ARBA00022723"/>
    </source>
</evidence>
<organism evidence="13 14">
    <name type="scientific">Starmerella bacillaris</name>
    <name type="common">Yeast</name>
    <name type="synonym">Candida zemplinina</name>
    <dbReference type="NCBI Taxonomy" id="1247836"/>
    <lineage>
        <taxon>Eukaryota</taxon>
        <taxon>Fungi</taxon>
        <taxon>Dikarya</taxon>
        <taxon>Ascomycota</taxon>
        <taxon>Saccharomycotina</taxon>
        <taxon>Dipodascomycetes</taxon>
        <taxon>Dipodascales</taxon>
        <taxon>Trichomonascaceae</taxon>
        <taxon>Starmerella</taxon>
    </lineage>
</organism>
<dbReference type="PANTHER" id="PTHR24286">
    <property type="entry name" value="CYTOCHROME P450 26"/>
    <property type="match status" value="1"/>
</dbReference>
<evidence type="ECO:0000256" key="8">
    <source>
        <dbReference type="ARBA" id="ARBA00074117"/>
    </source>
</evidence>
<evidence type="ECO:0000256" key="6">
    <source>
        <dbReference type="ARBA" id="ARBA00039038"/>
    </source>
</evidence>
<comment type="similarity">
    <text evidence="2 12">Belongs to the cytochrome P450 family.</text>
</comment>
<accession>A0AAV5RPN3</accession>
<comment type="cofactor">
    <cofactor evidence="1 11">
        <name>heme</name>
        <dbReference type="ChEBI" id="CHEBI:30413"/>
    </cofactor>
</comment>
<evidence type="ECO:0000256" key="10">
    <source>
        <dbReference type="ARBA" id="ARBA00083491"/>
    </source>
</evidence>
<dbReference type="PANTHER" id="PTHR24286:SF228">
    <property type="entry name" value="C-22 STEROL DESATURASE ERG5"/>
    <property type="match status" value="1"/>
</dbReference>
<keyword evidence="12" id="KW-0503">Monooxygenase</keyword>
<dbReference type="GO" id="GO:0016125">
    <property type="term" value="P:sterol metabolic process"/>
    <property type="evidence" value="ECO:0007669"/>
    <property type="project" value="TreeGrafter"/>
</dbReference>
<evidence type="ECO:0000256" key="2">
    <source>
        <dbReference type="ARBA" id="ARBA00010617"/>
    </source>
</evidence>
<dbReference type="EMBL" id="BTGC01000008">
    <property type="protein sequence ID" value="GMM53067.1"/>
    <property type="molecule type" value="Genomic_DNA"/>
</dbReference>
<keyword evidence="4 12" id="KW-0560">Oxidoreductase</keyword>
<dbReference type="GO" id="GO:0004497">
    <property type="term" value="F:monooxygenase activity"/>
    <property type="evidence" value="ECO:0007669"/>
    <property type="project" value="UniProtKB-KW"/>
</dbReference>
<evidence type="ECO:0000313" key="13">
    <source>
        <dbReference type="EMBL" id="GMM53067.1"/>
    </source>
</evidence>
<evidence type="ECO:0000256" key="5">
    <source>
        <dbReference type="ARBA" id="ARBA00023004"/>
    </source>
</evidence>
<dbReference type="InterPro" id="IPR036396">
    <property type="entry name" value="Cyt_P450_sf"/>
</dbReference>
<dbReference type="GO" id="GO:0000249">
    <property type="term" value="F:C-22 sterol desaturase (NADPH) activity"/>
    <property type="evidence" value="ECO:0007669"/>
    <property type="project" value="UniProtKB-EC"/>
</dbReference>